<accession>A0A151ZBE4</accession>
<dbReference type="InParanoid" id="A0A151ZBE4"/>
<keyword evidence="1" id="KW-1133">Transmembrane helix</keyword>
<keyword evidence="3" id="KW-1185">Reference proteome</keyword>
<gene>
    <name evidence="2" type="ORF">DLAC_08127</name>
</gene>
<dbReference type="Proteomes" id="UP000076078">
    <property type="component" value="Unassembled WGS sequence"/>
</dbReference>
<keyword evidence="1" id="KW-0472">Membrane</keyword>
<proteinExistence type="predicted"/>
<sequence>MIEQLNVIIVLVFLALPLIDLIYFSSRKCTSMDSFMILFLLFSKYIVSFVWLMMYSQDPEVSTVDEFKSFIIVSGLSFAFQFLMIYLVFGLKYEHTTEDRITQLQTTKYRIYRFLFNGKRVILTEFLVLLWSHSLIYNTLDPEFYNDIDIVTNPSGKLKRLLMYSLVSIIAVGYLLANIRNRSENLKLIKIVSPDNSEDKKSQKSKVKTVVIHLINALDSFVFATVNMYAIAVIIIIYSVHYNYKDPHHVTQYLPIIELISILLYSYHTLRLISRSYEKQQLLSINTNKIKHQ</sequence>
<evidence type="ECO:0000313" key="3">
    <source>
        <dbReference type="Proteomes" id="UP000076078"/>
    </source>
</evidence>
<protein>
    <submittedName>
        <fullName evidence="2">Uncharacterized protein</fullName>
    </submittedName>
</protein>
<keyword evidence="1" id="KW-0812">Transmembrane</keyword>
<reference evidence="2 3" key="1">
    <citation type="submission" date="2015-12" db="EMBL/GenBank/DDBJ databases">
        <title>Dictyostelia acquired genes for synthesis and detection of signals that induce cell-type specialization by lateral gene transfer from prokaryotes.</title>
        <authorList>
            <person name="Gloeckner G."/>
            <person name="Schaap P."/>
        </authorList>
    </citation>
    <scope>NUCLEOTIDE SEQUENCE [LARGE SCALE GENOMIC DNA]</scope>
    <source>
        <strain evidence="2 3">TK</strain>
    </source>
</reference>
<dbReference type="OrthoDB" id="10656429at2759"/>
<feature type="transmembrane region" description="Helical" evidence="1">
    <location>
        <begin position="210"/>
        <end position="238"/>
    </location>
</feature>
<comment type="caution">
    <text evidence="2">The sequence shown here is derived from an EMBL/GenBank/DDBJ whole genome shotgun (WGS) entry which is preliminary data.</text>
</comment>
<organism evidence="2 3">
    <name type="scientific">Tieghemostelium lacteum</name>
    <name type="common">Slime mold</name>
    <name type="synonym">Dictyostelium lacteum</name>
    <dbReference type="NCBI Taxonomy" id="361077"/>
    <lineage>
        <taxon>Eukaryota</taxon>
        <taxon>Amoebozoa</taxon>
        <taxon>Evosea</taxon>
        <taxon>Eumycetozoa</taxon>
        <taxon>Dictyostelia</taxon>
        <taxon>Dictyosteliales</taxon>
        <taxon>Raperosteliaceae</taxon>
        <taxon>Tieghemostelium</taxon>
    </lineage>
</organism>
<feature type="transmembrane region" description="Helical" evidence="1">
    <location>
        <begin position="67"/>
        <end position="91"/>
    </location>
</feature>
<name>A0A151ZBE4_TIELA</name>
<feature type="transmembrane region" description="Helical" evidence="1">
    <location>
        <begin position="250"/>
        <end position="270"/>
    </location>
</feature>
<dbReference type="AlphaFoldDB" id="A0A151ZBE4"/>
<dbReference type="EMBL" id="LODT01000035">
    <property type="protein sequence ID" value="KYQ91204.1"/>
    <property type="molecule type" value="Genomic_DNA"/>
</dbReference>
<feature type="transmembrane region" description="Helical" evidence="1">
    <location>
        <begin position="160"/>
        <end position="177"/>
    </location>
</feature>
<feature type="transmembrane region" description="Helical" evidence="1">
    <location>
        <begin position="35"/>
        <end position="55"/>
    </location>
</feature>
<feature type="transmembrane region" description="Helical" evidence="1">
    <location>
        <begin position="6"/>
        <end position="23"/>
    </location>
</feature>
<dbReference type="FunCoup" id="A0A151ZBE4">
    <property type="interactions" value="425"/>
</dbReference>
<evidence type="ECO:0000256" key="1">
    <source>
        <dbReference type="SAM" id="Phobius"/>
    </source>
</evidence>
<feature type="transmembrane region" description="Helical" evidence="1">
    <location>
        <begin position="121"/>
        <end position="140"/>
    </location>
</feature>
<evidence type="ECO:0000313" key="2">
    <source>
        <dbReference type="EMBL" id="KYQ91204.1"/>
    </source>
</evidence>